<gene>
    <name evidence="1" type="ORF">SDC9_92481</name>
</gene>
<name>A0A644ZXV1_9ZZZZ</name>
<evidence type="ECO:0000313" key="1">
    <source>
        <dbReference type="EMBL" id="MPM45789.1"/>
    </source>
</evidence>
<sequence length="253" mass="27902">MEVGKVADQGEVLPIKINCGIQIGFGKFSLACLKIADCKLIVDIAVALAFRQSCKESLFCLLEAGEPAKGPALEEMCVPHLTVVLKIGGEEVKCFVFLVHLDGIVCLHQSLVVVELGIDIVQNLLDMVLCLPCRSLFKITVQILFCDFHIALVEMEESNFAKQLLIITNHFKALLECLERFLLEVVVPFTLAVVLSSHSAVQRGKIDVGGSLGSKPGDDEEELLGKFIVLFLFLRNGSHIEFLRSIRLNCKHK</sequence>
<dbReference type="AlphaFoldDB" id="A0A644ZXV1"/>
<accession>A0A644ZXV1</accession>
<proteinExistence type="predicted"/>
<reference evidence="1" key="1">
    <citation type="submission" date="2019-08" db="EMBL/GenBank/DDBJ databases">
        <authorList>
            <person name="Kucharzyk K."/>
            <person name="Murdoch R.W."/>
            <person name="Higgins S."/>
            <person name="Loffler F."/>
        </authorList>
    </citation>
    <scope>NUCLEOTIDE SEQUENCE</scope>
</reference>
<organism evidence="1">
    <name type="scientific">bioreactor metagenome</name>
    <dbReference type="NCBI Taxonomy" id="1076179"/>
    <lineage>
        <taxon>unclassified sequences</taxon>
        <taxon>metagenomes</taxon>
        <taxon>ecological metagenomes</taxon>
    </lineage>
</organism>
<dbReference type="EMBL" id="VSSQ01011014">
    <property type="protein sequence ID" value="MPM45789.1"/>
    <property type="molecule type" value="Genomic_DNA"/>
</dbReference>
<protein>
    <submittedName>
        <fullName evidence="1">Uncharacterized protein</fullName>
    </submittedName>
</protein>
<comment type="caution">
    <text evidence="1">The sequence shown here is derived from an EMBL/GenBank/DDBJ whole genome shotgun (WGS) entry which is preliminary data.</text>
</comment>